<keyword evidence="2 6" id="KW-0378">Hydrolase</keyword>
<dbReference type="Proteomes" id="UP001530293">
    <property type="component" value="Unassembled WGS sequence"/>
</dbReference>
<evidence type="ECO:0000256" key="5">
    <source>
        <dbReference type="ARBA" id="ARBA00022884"/>
    </source>
</evidence>
<dbReference type="InterPro" id="IPR001650">
    <property type="entry name" value="Helicase_C-like"/>
</dbReference>
<dbReference type="Gene3D" id="3.40.50.300">
    <property type="entry name" value="P-loop containing nucleotide triphosphate hydrolases"/>
    <property type="match status" value="2"/>
</dbReference>
<dbReference type="AlphaFoldDB" id="A0ABD3ME36"/>
<feature type="domain" description="Helicase C-terminal" evidence="9">
    <location>
        <begin position="431"/>
        <end position="590"/>
    </location>
</feature>
<keyword evidence="4 6" id="KW-0067">ATP-binding</keyword>
<protein>
    <recommendedName>
        <fullName evidence="6">ATP-dependent RNA helicase</fullName>
        <ecNumber evidence="6">3.6.4.13</ecNumber>
    </recommendedName>
</protein>
<keyword evidence="5 6" id="KW-0694">RNA-binding</keyword>
<evidence type="ECO:0000256" key="3">
    <source>
        <dbReference type="ARBA" id="ARBA00022806"/>
    </source>
</evidence>
<keyword evidence="11" id="KW-1185">Reference proteome</keyword>
<evidence type="ECO:0000256" key="7">
    <source>
        <dbReference type="SAM" id="MobiDB-lite"/>
    </source>
</evidence>
<dbReference type="InterPro" id="IPR027417">
    <property type="entry name" value="P-loop_NTPase"/>
</dbReference>
<feature type="region of interest" description="Disordered" evidence="7">
    <location>
        <begin position="365"/>
        <end position="400"/>
    </location>
</feature>
<sequence>MGRNRRRRGIGTGRSHDDDNNDTRSDDDATHVLLESIRSDDNAIKVVSPPVWSIEYVDKIEKKVPDPIISNDTIQSIMKIGLQLVRGALDKISNRNFKKSTKNTSTPPLRNSQHVKPTPIQLRLWPALLSSFDARECSGTSAALNVVGIAPTGTGKTMSYVVPIISLCTRTLLSQMHNQLSNFATRVHGLVLAPTRELAIQISKEFNLAAKVANKYMAKCIAGADNADPIVESISVYGGVDIDSQIASLTGQAESACQQSIVVVATPGRLLDILKQTNAAVSSVFANLHVVVFDEADRIAVNSEMAMQVDDILSILKSIRDSDDELISCLVSATLPEKATEMCNKWVPRPRIIIRVNHVTVGEKPTMTAEDNGDGDVEGHVDEASSSIPKAEHGKKSVNPQNLDLASIPSNIVQTLHVCSNHKKPKKLILTLQRIYMKKDKGSGRFTTNNQLTIVFFSQIKTVKYVSQLLVKEGLKCVELYGSLHQTEREKRLLEFKSGKVPILLATDIAARGIHIANVNYVVNYDFPGSLDQYVHRCGRAGRKQSRSDDVSPPTVFSFFTREFSAMAPAVIELLKACNAWVDPNLLALTEDETSSDKKQTNNDSKKRKRKHNGADSEGGADNGDESDNDQFAFLGQNVLKRASHVSDAEDSEDEDSS</sequence>
<comment type="function">
    <text evidence="6">RNA helicase.</text>
</comment>
<dbReference type="GO" id="GO:0016787">
    <property type="term" value="F:hydrolase activity"/>
    <property type="evidence" value="ECO:0007669"/>
    <property type="project" value="UniProtKB-KW"/>
</dbReference>
<dbReference type="SMART" id="SM00487">
    <property type="entry name" value="DEXDc"/>
    <property type="match status" value="1"/>
</dbReference>
<evidence type="ECO:0000259" key="8">
    <source>
        <dbReference type="PROSITE" id="PS51192"/>
    </source>
</evidence>
<dbReference type="InterPro" id="IPR014001">
    <property type="entry name" value="Helicase_ATP-bd"/>
</dbReference>
<evidence type="ECO:0000313" key="11">
    <source>
        <dbReference type="Proteomes" id="UP001530293"/>
    </source>
</evidence>
<dbReference type="SUPFAM" id="SSF52540">
    <property type="entry name" value="P-loop containing nucleoside triphosphate hydrolases"/>
    <property type="match status" value="1"/>
</dbReference>
<dbReference type="CDD" id="cd00268">
    <property type="entry name" value="DEADc"/>
    <property type="match status" value="1"/>
</dbReference>
<feature type="region of interest" description="Disordered" evidence="7">
    <location>
        <begin position="593"/>
        <end position="636"/>
    </location>
</feature>
<evidence type="ECO:0000256" key="1">
    <source>
        <dbReference type="ARBA" id="ARBA00022741"/>
    </source>
</evidence>
<evidence type="ECO:0000256" key="2">
    <source>
        <dbReference type="ARBA" id="ARBA00022801"/>
    </source>
</evidence>
<dbReference type="GO" id="GO:0003724">
    <property type="term" value="F:RNA helicase activity"/>
    <property type="evidence" value="ECO:0007669"/>
    <property type="project" value="UniProtKB-EC"/>
</dbReference>
<comment type="catalytic activity">
    <reaction evidence="6">
        <text>ATP + H2O = ADP + phosphate + H(+)</text>
        <dbReference type="Rhea" id="RHEA:13065"/>
        <dbReference type="ChEBI" id="CHEBI:15377"/>
        <dbReference type="ChEBI" id="CHEBI:15378"/>
        <dbReference type="ChEBI" id="CHEBI:30616"/>
        <dbReference type="ChEBI" id="CHEBI:43474"/>
        <dbReference type="ChEBI" id="CHEBI:456216"/>
        <dbReference type="EC" id="3.6.4.13"/>
    </reaction>
</comment>
<dbReference type="PROSITE" id="PS51192">
    <property type="entry name" value="HELICASE_ATP_BIND_1"/>
    <property type="match status" value="1"/>
</dbReference>
<dbReference type="CDD" id="cd18787">
    <property type="entry name" value="SF2_C_DEAD"/>
    <property type="match status" value="1"/>
</dbReference>
<dbReference type="GO" id="GO:0003723">
    <property type="term" value="F:RNA binding"/>
    <property type="evidence" value="ECO:0007669"/>
    <property type="project" value="UniProtKB-UniRule"/>
</dbReference>
<feature type="compositionally biased region" description="Basic and acidic residues" evidence="7">
    <location>
        <begin position="14"/>
        <end position="27"/>
    </location>
</feature>
<dbReference type="Pfam" id="PF00271">
    <property type="entry name" value="Helicase_C"/>
    <property type="match status" value="1"/>
</dbReference>
<keyword evidence="1 6" id="KW-0547">Nucleotide-binding</keyword>
<evidence type="ECO:0000313" key="10">
    <source>
        <dbReference type="EMBL" id="KAL3761051.1"/>
    </source>
</evidence>
<dbReference type="PANTHER" id="PTHR24031">
    <property type="entry name" value="RNA HELICASE"/>
    <property type="match status" value="1"/>
</dbReference>
<comment type="caution">
    <text evidence="10">The sequence shown here is derived from an EMBL/GenBank/DDBJ whole genome shotgun (WGS) entry which is preliminary data.</text>
</comment>
<dbReference type="SMART" id="SM00490">
    <property type="entry name" value="HELICc"/>
    <property type="match status" value="1"/>
</dbReference>
<comment type="similarity">
    <text evidence="6">Belongs to the DEAD box helicase family.</text>
</comment>
<comment type="domain">
    <text evidence="6">The Q motif is unique to and characteristic of the DEAD box family of RNA helicases and controls ATP binding and hydrolysis.</text>
</comment>
<feature type="domain" description="Helicase ATP-binding" evidence="8">
    <location>
        <begin position="137"/>
        <end position="353"/>
    </location>
</feature>
<feature type="compositionally biased region" description="Basic and acidic residues" evidence="7">
    <location>
        <begin position="595"/>
        <end position="605"/>
    </location>
</feature>
<evidence type="ECO:0000256" key="6">
    <source>
        <dbReference type="RuleBase" id="RU365068"/>
    </source>
</evidence>
<reference evidence="10 11" key="1">
    <citation type="submission" date="2024-10" db="EMBL/GenBank/DDBJ databases">
        <title>Updated reference genomes for cyclostephanoid diatoms.</title>
        <authorList>
            <person name="Roberts W.R."/>
            <person name="Alverson A.J."/>
        </authorList>
    </citation>
    <scope>NUCLEOTIDE SEQUENCE [LARGE SCALE GENOMIC DNA]</scope>
    <source>
        <strain evidence="10 11">AJA232-27</strain>
    </source>
</reference>
<dbReference type="PROSITE" id="PS51194">
    <property type="entry name" value="HELICASE_CTER"/>
    <property type="match status" value="1"/>
</dbReference>
<dbReference type="InterPro" id="IPR011545">
    <property type="entry name" value="DEAD/DEAH_box_helicase_dom"/>
</dbReference>
<dbReference type="InterPro" id="IPR044742">
    <property type="entry name" value="DEAD/DEAH_RhlB"/>
</dbReference>
<evidence type="ECO:0000259" key="9">
    <source>
        <dbReference type="PROSITE" id="PS51194"/>
    </source>
</evidence>
<keyword evidence="3 6" id="KW-0347">Helicase</keyword>
<evidence type="ECO:0000256" key="4">
    <source>
        <dbReference type="ARBA" id="ARBA00022840"/>
    </source>
</evidence>
<dbReference type="EC" id="3.6.4.13" evidence="6"/>
<dbReference type="GO" id="GO:0005524">
    <property type="term" value="F:ATP binding"/>
    <property type="evidence" value="ECO:0007669"/>
    <property type="project" value="UniProtKB-UniRule"/>
</dbReference>
<dbReference type="EMBL" id="JALLBG020000161">
    <property type="protein sequence ID" value="KAL3761051.1"/>
    <property type="molecule type" value="Genomic_DNA"/>
</dbReference>
<dbReference type="Pfam" id="PF00270">
    <property type="entry name" value="DEAD"/>
    <property type="match status" value="1"/>
</dbReference>
<feature type="region of interest" description="Disordered" evidence="7">
    <location>
        <begin position="1"/>
        <end position="27"/>
    </location>
</feature>
<name>A0ABD3ME36_9STRA</name>
<organism evidence="10 11">
    <name type="scientific">Discostella pseudostelligera</name>
    <dbReference type="NCBI Taxonomy" id="259834"/>
    <lineage>
        <taxon>Eukaryota</taxon>
        <taxon>Sar</taxon>
        <taxon>Stramenopiles</taxon>
        <taxon>Ochrophyta</taxon>
        <taxon>Bacillariophyta</taxon>
        <taxon>Coscinodiscophyceae</taxon>
        <taxon>Thalassiosirophycidae</taxon>
        <taxon>Stephanodiscales</taxon>
        <taxon>Stephanodiscaceae</taxon>
        <taxon>Discostella</taxon>
    </lineage>
</organism>
<proteinExistence type="inferred from homology"/>
<gene>
    <name evidence="10" type="ORF">ACHAWU_005188</name>
</gene>
<accession>A0ABD3ME36</accession>